<evidence type="ECO:0008006" key="4">
    <source>
        <dbReference type="Google" id="ProtNLM"/>
    </source>
</evidence>
<evidence type="ECO:0000313" key="3">
    <source>
        <dbReference type="Proteomes" id="UP000288805"/>
    </source>
</evidence>
<organism evidence="2 3">
    <name type="scientific">Vitis vinifera</name>
    <name type="common">Grape</name>
    <dbReference type="NCBI Taxonomy" id="29760"/>
    <lineage>
        <taxon>Eukaryota</taxon>
        <taxon>Viridiplantae</taxon>
        <taxon>Streptophyta</taxon>
        <taxon>Embryophyta</taxon>
        <taxon>Tracheophyta</taxon>
        <taxon>Spermatophyta</taxon>
        <taxon>Magnoliopsida</taxon>
        <taxon>eudicotyledons</taxon>
        <taxon>Gunneridae</taxon>
        <taxon>Pentapetalae</taxon>
        <taxon>rosids</taxon>
        <taxon>Vitales</taxon>
        <taxon>Vitaceae</taxon>
        <taxon>Viteae</taxon>
        <taxon>Vitis</taxon>
    </lineage>
</organism>
<dbReference type="Proteomes" id="UP000288805">
    <property type="component" value="Unassembled WGS sequence"/>
</dbReference>
<feature type="region of interest" description="Disordered" evidence="1">
    <location>
        <begin position="95"/>
        <end position="118"/>
    </location>
</feature>
<feature type="region of interest" description="Disordered" evidence="1">
    <location>
        <begin position="1"/>
        <end position="47"/>
    </location>
</feature>
<reference evidence="2 3" key="1">
    <citation type="journal article" date="2018" name="PLoS Genet.">
        <title>Population sequencing reveals clonal diversity and ancestral inbreeding in the grapevine cultivar Chardonnay.</title>
        <authorList>
            <person name="Roach M.J."/>
            <person name="Johnson D.L."/>
            <person name="Bohlmann J."/>
            <person name="van Vuuren H.J."/>
            <person name="Jones S.J."/>
            <person name="Pretorius I.S."/>
            <person name="Schmidt S.A."/>
            <person name="Borneman A.R."/>
        </authorList>
    </citation>
    <scope>NUCLEOTIDE SEQUENCE [LARGE SCALE GENOMIC DNA]</scope>
    <source>
        <strain evidence="3">cv. Chardonnay</strain>
        <tissue evidence="2">Leaf</tissue>
    </source>
</reference>
<name>A0A438JNQ3_VITVI</name>
<sequence>MRESESEHASDGDEGESRAENRGKRKGSSLWWSRRYSSRSRGEKGKIQVTIVGKQGRGLVLGSSGAGERKGEKGEWASMVESLRNMAFWFDKKENKQEEKTTGRSYVEVAKGPRSRDSTRVRVKEKEEEIRRNLSRLEHCLVGKWNPSSEREEDLERLGWSMATRNVLASKKRSMGGLQMGLEQWSPKSGCSTEGEARNEAWWEISSSLRKKLRDYRVWPGRQNGEVRDDGVTRARMRVEKQSNAWPKEQLRLDDVIGGQVKEAGGEEFEQRAHFEPVTHLPFGSSGDGLSSSGPAEGLVGSKWADGPLVQGPLLLKGAATVGVGPAFGPSEERAANGLKFLPCGPAIMLGGSPGHSQA</sequence>
<proteinExistence type="predicted"/>
<feature type="compositionally biased region" description="Basic and acidic residues" evidence="1">
    <location>
        <begin position="1"/>
        <end position="22"/>
    </location>
</feature>
<dbReference type="EMBL" id="QGNW01000034">
    <property type="protein sequence ID" value="RVX10601.1"/>
    <property type="molecule type" value="Genomic_DNA"/>
</dbReference>
<evidence type="ECO:0000313" key="2">
    <source>
        <dbReference type="EMBL" id="RVX10601.1"/>
    </source>
</evidence>
<accession>A0A438JNQ3</accession>
<gene>
    <name evidence="2" type="ORF">CK203_016926</name>
</gene>
<protein>
    <recommendedName>
        <fullName evidence="4">DUF4283 domain-containing protein</fullName>
    </recommendedName>
</protein>
<comment type="caution">
    <text evidence="2">The sequence shown here is derived from an EMBL/GenBank/DDBJ whole genome shotgun (WGS) entry which is preliminary data.</text>
</comment>
<evidence type="ECO:0000256" key="1">
    <source>
        <dbReference type="SAM" id="MobiDB-lite"/>
    </source>
</evidence>
<dbReference type="AlphaFoldDB" id="A0A438JNQ3"/>